<dbReference type="EMBL" id="CAUYUJ010001731">
    <property type="protein sequence ID" value="CAK0797326.1"/>
    <property type="molecule type" value="Genomic_DNA"/>
</dbReference>
<dbReference type="Proteomes" id="UP001189429">
    <property type="component" value="Unassembled WGS sequence"/>
</dbReference>
<name>A0ABN9SG74_9DINO</name>
<sequence>MLDGRVWLCSFNVLAVVAIAWRARAPCRDVQLPRVRSMFSSFHATMKRVLCMTPPHPLHRHLKGMADKRLNEQLVWGCPWTLFAAVCYNSIQLYQDDTSQLTHYMNLGMGTFAMLGAVRPDWMTPKVFLCFHFCVYVTFIIIAINTTSRIEFLNASRVRICFRSMFCLIHAKPMLSLCFGSVYVAVVSAFAPWHDPVDVRQELLVTFFVSISAAVVAWSRDSEFLAILEAKASRQFESTADGLLSSVCDAVVHLSKEFQLSKPCASLAALLLRSSSDVAAGVHFSNLAFDATERERLLRFLERPISDTYSLHMSFRDSWGMPVKVELFHARGVDIHDELIHIVGVKEDSEEPRAARPGVLCCSPESQNSSTFAGIPESCISISTSDSSGLLIDPSCTEMAVLIDAESSGMPVLRCSPDFLSLCGPICEGPKLLQWVINRADFMGWADTAYNDLLDARDVDLVQGDVLAAQPFRIRLKLPHMGPRVLEVSANAKFKFPSFEDPPEGDDGGVAIAQGILLMLEDVVFLRRGRRAPRLSL</sequence>
<keyword evidence="1" id="KW-0812">Transmembrane</keyword>
<evidence type="ECO:0000313" key="4">
    <source>
        <dbReference type="EMBL" id="CAK0830307.1"/>
    </source>
</evidence>
<evidence type="ECO:0000313" key="3">
    <source>
        <dbReference type="EMBL" id="CAK0797326.1"/>
    </source>
</evidence>
<evidence type="ECO:0000313" key="5">
    <source>
        <dbReference type="Proteomes" id="UP001189429"/>
    </source>
</evidence>
<keyword evidence="1" id="KW-1133">Transmembrane helix</keyword>
<reference evidence="4" key="1">
    <citation type="submission" date="2023-10" db="EMBL/GenBank/DDBJ databases">
        <authorList>
            <person name="Chen Y."/>
            <person name="Shah S."/>
            <person name="Dougan E. K."/>
            <person name="Thang M."/>
            <person name="Chan C."/>
        </authorList>
    </citation>
    <scope>NUCLEOTIDE SEQUENCE [LARGE SCALE GENOMIC DNA]</scope>
</reference>
<organism evidence="4 5">
    <name type="scientific">Prorocentrum cordatum</name>
    <dbReference type="NCBI Taxonomy" id="2364126"/>
    <lineage>
        <taxon>Eukaryota</taxon>
        <taxon>Sar</taxon>
        <taxon>Alveolata</taxon>
        <taxon>Dinophyceae</taxon>
        <taxon>Prorocentrales</taxon>
        <taxon>Prorocentraceae</taxon>
        <taxon>Prorocentrum</taxon>
    </lineage>
</organism>
<keyword evidence="1" id="KW-0472">Membrane</keyword>
<feature type="transmembrane region" description="Helical" evidence="1">
    <location>
        <begin position="165"/>
        <end position="191"/>
    </location>
</feature>
<evidence type="ECO:0000256" key="1">
    <source>
        <dbReference type="SAM" id="Phobius"/>
    </source>
</evidence>
<comment type="caution">
    <text evidence="4">The sequence shown here is derived from an EMBL/GenBank/DDBJ whole genome shotgun (WGS) entry which is preliminary data.</text>
</comment>
<dbReference type="EMBL" id="CAUYUJ010010811">
    <property type="protein sequence ID" value="CAK0830307.1"/>
    <property type="molecule type" value="Genomic_DNA"/>
</dbReference>
<keyword evidence="2" id="KW-0732">Signal</keyword>
<feature type="transmembrane region" description="Helical" evidence="1">
    <location>
        <begin position="126"/>
        <end position="144"/>
    </location>
</feature>
<feature type="chain" id="PRO_5045028926" evidence="2">
    <location>
        <begin position="19"/>
        <end position="537"/>
    </location>
</feature>
<accession>A0ABN9SG74</accession>
<feature type="signal peptide" evidence="2">
    <location>
        <begin position="1"/>
        <end position="18"/>
    </location>
</feature>
<feature type="transmembrane region" description="Helical" evidence="1">
    <location>
        <begin position="74"/>
        <end position="91"/>
    </location>
</feature>
<proteinExistence type="predicted"/>
<keyword evidence="5" id="KW-1185">Reference proteome</keyword>
<evidence type="ECO:0000256" key="2">
    <source>
        <dbReference type="SAM" id="SignalP"/>
    </source>
</evidence>
<protein>
    <submittedName>
        <fullName evidence="4">Uncharacterized protein</fullName>
    </submittedName>
</protein>
<gene>
    <name evidence="4" type="ORF">PCOR1329_LOCUS28986</name>
    <name evidence="3" type="ORF">PCOR1329_LOCUS6459</name>
</gene>